<keyword evidence="2" id="KW-1185">Reference proteome</keyword>
<evidence type="ECO:0000313" key="1">
    <source>
        <dbReference type="EMBL" id="KAJ0410341.1"/>
    </source>
</evidence>
<dbReference type="Proteomes" id="UP001209570">
    <property type="component" value="Unassembled WGS sequence"/>
</dbReference>
<gene>
    <name evidence="1" type="ORF">P43SY_002673</name>
</gene>
<dbReference type="EMBL" id="JAKCXM010000001">
    <property type="protein sequence ID" value="KAJ0410341.1"/>
    <property type="molecule type" value="Genomic_DNA"/>
</dbReference>
<protein>
    <submittedName>
        <fullName evidence="1">Uncharacterized protein</fullName>
    </submittedName>
</protein>
<proteinExistence type="predicted"/>
<organism evidence="1 2">
    <name type="scientific">Pythium insidiosum</name>
    <name type="common">Pythiosis disease agent</name>
    <dbReference type="NCBI Taxonomy" id="114742"/>
    <lineage>
        <taxon>Eukaryota</taxon>
        <taxon>Sar</taxon>
        <taxon>Stramenopiles</taxon>
        <taxon>Oomycota</taxon>
        <taxon>Peronosporomycetes</taxon>
        <taxon>Pythiales</taxon>
        <taxon>Pythiaceae</taxon>
        <taxon>Pythium</taxon>
    </lineage>
</organism>
<dbReference type="PANTHER" id="PTHR46586">
    <property type="entry name" value="ANKYRIN REPEAT-CONTAINING PROTEIN"/>
    <property type="match status" value="1"/>
</dbReference>
<comment type="caution">
    <text evidence="1">The sequence shown here is derived from an EMBL/GenBank/DDBJ whole genome shotgun (WGS) entry which is preliminary data.</text>
</comment>
<dbReference type="Pfam" id="PF13637">
    <property type="entry name" value="Ank_4"/>
    <property type="match status" value="1"/>
</dbReference>
<reference evidence="1" key="1">
    <citation type="submission" date="2021-12" db="EMBL/GenBank/DDBJ databases">
        <title>Prjna785345.</title>
        <authorList>
            <person name="Rujirawat T."/>
            <person name="Krajaejun T."/>
        </authorList>
    </citation>
    <scope>NUCLEOTIDE SEQUENCE</scope>
    <source>
        <strain evidence="1">Pi057C3</strain>
    </source>
</reference>
<accession>A0AAD5LR80</accession>
<evidence type="ECO:0000313" key="2">
    <source>
        <dbReference type="Proteomes" id="UP001209570"/>
    </source>
</evidence>
<dbReference type="InterPro" id="IPR036770">
    <property type="entry name" value="Ankyrin_rpt-contain_sf"/>
</dbReference>
<name>A0AAD5LR80_PYTIN</name>
<dbReference type="Gene3D" id="1.25.40.20">
    <property type="entry name" value="Ankyrin repeat-containing domain"/>
    <property type="match status" value="1"/>
</dbReference>
<dbReference type="PANTHER" id="PTHR46586:SF3">
    <property type="entry name" value="ANKYRIN REPEAT-CONTAINING PROTEIN"/>
    <property type="match status" value="1"/>
</dbReference>
<dbReference type="SUPFAM" id="SSF48403">
    <property type="entry name" value="Ankyrin repeat"/>
    <property type="match status" value="1"/>
</dbReference>
<dbReference type="InterPro" id="IPR052050">
    <property type="entry name" value="SecEffector_AnkRepeat"/>
</dbReference>
<dbReference type="InterPro" id="IPR002110">
    <property type="entry name" value="Ankyrin_rpt"/>
</dbReference>
<dbReference type="AlphaFoldDB" id="A0AAD5LR80"/>
<sequence>MPRPRRTADRGAAVAVLGNRKLFLLIADAMKGLPGLLKHPPINGGGLQAIARSGSIRALEMMIDWSAGGRRRCYSDTVRRLIFLSITEGKADSLRWLLERFRTPSLSSRIWHAVLEAPASPPAALEVVWTFYPLTNLQEVKVANIGLLHWLLAKGIAFRIALGSLNDAVRRGDIEFVRQCLEYRKIDDCGAMLYNALESAQWEIYALLMESKAPMIDCKYLFDYHFPTLVQYHNLAAIKFACHWALPSAPLEAIQASVRRGYMPFVEYFFSRFKDAFDAAMVSLAAGSGRLEVVKFLHDQQGIPIRPAQDKWGLGNQTYPKQAIERDDLAVLQQLHKVFFNSPFTAELEKLKFDGVVVAAIASGLIHVVDWVMKVVYPRDPTEDSVIAIADIVAQGDLARWGRLDALQYLLNLLDCNRIEDATIQTAVMASVENGQLDVVCFLVNQFPHFDYLVPAREAVRRWRFDIFRAFVIAEMCAFTPADFAGDSGASTAAQGILKGAAILSKDCV</sequence>